<dbReference type="Proteomes" id="UP000295678">
    <property type="component" value="Unassembled WGS sequence"/>
</dbReference>
<dbReference type="AlphaFoldDB" id="A0A4R3MIK9"/>
<keyword evidence="3" id="KW-1185">Reference proteome</keyword>
<protein>
    <submittedName>
        <fullName evidence="2">Uncharacterized protein</fullName>
    </submittedName>
</protein>
<comment type="caution">
    <text evidence="2">The sequence shown here is derived from an EMBL/GenBank/DDBJ whole genome shotgun (WGS) entry which is preliminary data.</text>
</comment>
<feature type="signal peptide" evidence="1">
    <location>
        <begin position="1"/>
        <end position="32"/>
    </location>
</feature>
<accession>A0A4R3MIK9</accession>
<gene>
    <name evidence="2" type="ORF">EDC22_101517</name>
</gene>
<keyword evidence="1" id="KW-0732">Signal</keyword>
<dbReference type="EMBL" id="SMAK01000001">
    <property type="protein sequence ID" value="TCT13647.1"/>
    <property type="molecule type" value="Genomic_DNA"/>
</dbReference>
<organism evidence="2 3">
    <name type="scientific">Tepidamorphus gemmatus</name>
    <dbReference type="NCBI Taxonomy" id="747076"/>
    <lineage>
        <taxon>Bacteria</taxon>
        <taxon>Pseudomonadati</taxon>
        <taxon>Pseudomonadota</taxon>
        <taxon>Alphaproteobacteria</taxon>
        <taxon>Hyphomicrobiales</taxon>
        <taxon>Tepidamorphaceae</taxon>
        <taxon>Tepidamorphus</taxon>
    </lineage>
</organism>
<proteinExistence type="predicted"/>
<reference evidence="2 3" key="1">
    <citation type="submission" date="2019-03" db="EMBL/GenBank/DDBJ databases">
        <title>Genomic Encyclopedia of Type Strains, Phase IV (KMG-IV): sequencing the most valuable type-strain genomes for metagenomic binning, comparative biology and taxonomic classification.</title>
        <authorList>
            <person name="Goeker M."/>
        </authorList>
    </citation>
    <scope>NUCLEOTIDE SEQUENCE [LARGE SCALE GENOMIC DNA]</scope>
    <source>
        <strain evidence="2 3">DSM 19345</strain>
    </source>
</reference>
<evidence type="ECO:0000256" key="1">
    <source>
        <dbReference type="SAM" id="SignalP"/>
    </source>
</evidence>
<evidence type="ECO:0000313" key="3">
    <source>
        <dbReference type="Proteomes" id="UP000295678"/>
    </source>
</evidence>
<sequence length="157" mass="17718">MVIPRPTALFVRALAVLALAGTWAIAAAPAMAENFTFHASPDRTGPWVGPACDQPAVLERIHRRFDETEASYWKTGVRMAQIVEPRETGFKDWDPTIIARRYCSAVAYLTDGRRYELVYWLRSEQGFAGVSWGVDYCLVGRDRDYAYAPACKMLRPL</sequence>
<dbReference type="RefSeq" id="WP_132805012.1">
    <property type="nucleotide sequence ID" value="NZ_SMAK01000001.1"/>
</dbReference>
<name>A0A4R3MIK9_9HYPH</name>
<dbReference type="OrthoDB" id="9808546at2"/>
<evidence type="ECO:0000313" key="2">
    <source>
        <dbReference type="EMBL" id="TCT13647.1"/>
    </source>
</evidence>
<feature type="chain" id="PRO_5020742510" evidence="1">
    <location>
        <begin position="33"/>
        <end position="157"/>
    </location>
</feature>